<proteinExistence type="inferred from homology"/>
<feature type="domain" description="DNA methylase N-4/N-6" evidence="4">
    <location>
        <begin position="118"/>
        <end position="253"/>
    </location>
</feature>
<keyword evidence="2" id="KW-0489">Methyltransferase</keyword>
<dbReference type="InterPro" id="IPR002941">
    <property type="entry name" value="DNA_methylase_N4/N6"/>
</dbReference>
<evidence type="ECO:0000256" key="2">
    <source>
        <dbReference type="ARBA" id="ARBA00022603"/>
    </source>
</evidence>
<comment type="caution">
    <text evidence="5">The sequence shown here is derived from an EMBL/GenBank/DDBJ whole genome shotgun (WGS) entry which is preliminary data.</text>
</comment>
<keyword evidence="6" id="KW-1185">Reference proteome</keyword>
<evidence type="ECO:0000259" key="4">
    <source>
        <dbReference type="Pfam" id="PF01555"/>
    </source>
</evidence>
<dbReference type="SUPFAM" id="SSF53335">
    <property type="entry name" value="S-adenosyl-L-methionine-dependent methyltransferases"/>
    <property type="match status" value="1"/>
</dbReference>
<evidence type="ECO:0000256" key="1">
    <source>
        <dbReference type="ARBA" id="ARBA00006594"/>
    </source>
</evidence>
<dbReference type="RefSeq" id="WP_301677723.1">
    <property type="nucleotide sequence ID" value="NZ_VCYI01000011.1"/>
</dbReference>
<keyword evidence="3" id="KW-0808">Transferase</keyword>
<dbReference type="EMBL" id="VCYI01000011">
    <property type="protein sequence ID" value="MDN7013136.1"/>
    <property type="molecule type" value="Genomic_DNA"/>
</dbReference>
<dbReference type="Proteomes" id="UP001168423">
    <property type="component" value="Unassembled WGS sequence"/>
</dbReference>
<comment type="similarity">
    <text evidence="1">Belongs to the N(4)/N(6)-methyltransferase family.</text>
</comment>
<gene>
    <name evidence="5" type="ORF">FGW20_08800</name>
</gene>
<dbReference type="InterPro" id="IPR002052">
    <property type="entry name" value="DNA_methylase_N6_adenine_CS"/>
</dbReference>
<dbReference type="Gene3D" id="3.40.50.150">
    <property type="entry name" value="Vaccinia Virus protein VP39"/>
    <property type="match status" value="1"/>
</dbReference>
<protein>
    <submittedName>
        <fullName evidence="5">Site-specific DNA-methyltransferase</fullName>
    </submittedName>
</protein>
<reference evidence="5" key="1">
    <citation type="submission" date="2019-05" db="EMBL/GenBank/DDBJ databases">
        <title>Isolation and characterization of methanogens from the cold seep sediment at Four-Way Closure Ridge.</title>
        <authorList>
            <person name="You Y.-T."/>
            <person name="Chen S.-C."/>
            <person name="Zhang W.-L."/>
            <person name="Lai M.-C."/>
        </authorList>
    </citation>
    <scope>NUCLEOTIDE SEQUENCE</scope>
    <source>
        <strain evidence="5">FWC-SCC3</strain>
    </source>
</reference>
<sequence>MAAWGRKTESVEQTSPDIIAKQIDRLKDLFPEVVSEGKVDFEMLKTMLGEIVDDHAERYSFTWAGKRDAIRLLQVPSRATLKPCPEESVDWETTGNVFIEGENLEVLKLLYKSYAGRVKMIYIDPPYNTGKEFIYTDNFTDPLESYLKFTNQTDSEGNLLTSNPETSGRYHSAWLSMMYPRLFVARQLLRVDGFIVVSIDDTEFYNLRRMLNEIMGEENWIATLVWDRNRKNDAKFFSVGHEYMLVYAKDKQFLRLC</sequence>
<accession>A0ABT8M3N5</accession>
<dbReference type="InterPro" id="IPR029063">
    <property type="entry name" value="SAM-dependent_MTases_sf"/>
</dbReference>
<organism evidence="5 6">
    <name type="scientific">Methanoculleus methanifontis</name>
    <dbReference type="NCBI Taxonomy" id="2584086"/>
    <lineage>
        <taxon>Archaea</taxon>
        <taxon>Methanobacteriati</taxon>
        <taxon>Methanobacteriota</taxon>
        <taxon>Stenosarchaea group</taxon>
        <taxon>Methanomicrobia</taxon>
        <taxon>Methanomicrobiales</taxon>
        <taxon>Methanomicrobiaceae</taxon>
        <taxon>Methanoculleus</taxon>
    </lineage>
</organism>
<evidence type="ECO:0000313" key="5">
    <source>
        <dbReference type="EMBL" id="MDN7013136.1"/>
    </source>
</evidence>
<evidence type="ECO:0000256" key="3">
    <source>
        <dbReference type="ARBA" id="ARBA00022679"/>
    </source>
</evidence>
<name>A0ABT8M3N5_9EURY</name>
<evidence type="ECO:0000313" key="6">
    <source>
        <dbReference type="Proteomes" id="UP001168423"/>
    </source>
</evidence>
<dbReference type="Pfam" id="PF01555">
    <property type="entry name" value="N6_N4_Mtase"/>
    <property type="match status" value="1"/>
</dbReference>
<dbReference type="PROSITE" id="PS00092">
    <property type="entry name" value="N6_MTASE"/>
    <property type="match status" value="1"/>
</dbReference>